<sequence length="504" mass="54965">MSSSEGSSLPLISEEGIPISRTSSKWSLALFFSVFVACLNSIQYGYHMSELNAPGSVLSCQISVPIHNYPDSPKSYLDTWFGQNGYAQCIPMDDSQIGIITSIFSIAGLIASIFIGGITEKFGRKAGFIGSGLAYTIGSIIEFTSNNFNTIAIGRFVSGLGAGAGIVTTPIYINEISPVELRGVLGSMNQVSINCGILLTQVLAINWSNDFQWRLILAVGAIIGAINFVAAALIHESPKWVALKGNYTGAFDILTSLRNGDDQLSKTEMNVWKMEDKAHIDFIRQHPHLENLKFYHYLTDKNYFSSRIIAAGVMVGQQFCGINSIIFYGVKILINLFPNSAVAINCMISVGNMVITFVASLYLDRLGRKPMLLSSVSVMGVASVLMSIGIISQFPVLSVLSTFLYVGSFACGCGPIPFLLISEVSQNEVRGFAQSWGTSCNWFATFLVGILFPIINAKIGGFVYLIFAFVCVIFAIFISRYIPETKGKKTYQEVWGIDERSTLD</sequence>
<organism evidence="1 2">
    <name type="scientific">Candida boidinii</name>
    <name type="common">Yeast</name>
    <dbReference type="NCBI Taxonomy" id="5477"/>
    <lineage>
        <taxon>Eukaryota</taxon>
        <taxon>Fungi</taxon>
        <taxon>Dikarya</taxon>
        <taxon>Ascomycota</taxon>
        <taxon>Saccharomycotina</taxon>
        <taxon>Pichiomycetes</taxon>
        <taxon>Pichiales</taxon>
        <taxon>Pichiaceae</taxon>
        <taxon>Ogataea</taxon>
        <taxon>Ogataea/Candida clade</taxon>
    </lineage>
</organism>
<proteinExistence type="predicted"/>
<protein>
    <submittedName>
        <fullName evidence="1">Unnamed protein product</fullName>
    </submittedName>
</protein>
<gene>
    <name evidence="1" type="ORF">Cboi01_000149800</name>
</gene>
<keyword evidence="2" id="KW-1185">Reference proteome</keyword>
<evidence type="ECO:0000313" key="1">
    <source>
        <dbReference type="EMBL" id="GME89664.1"/>
    </source>
</evidence>
<dbReference type="EMBL" id="BSXV01000565">
    <property type="protein sequence ID" value="GME89664.1"/>
    <property type="molecule type" value="Genomic_DNA"/>
</dbReference>
<comment type="caution">
    <text evidence="1">The sequence shown here is derived from an EMBL/GenBank/DDBJ whole genome shotgun (WGS) entry which is preliminary data.</text>
</comment>
<evidence type="ECO:0000313" key="2">
    <source>
        <dbReference type="Proteomes" id="UP001165101"/>
    </source>
</evidence>
<reference evidence="1" key="1">
    <citation type="submission" date="2023-04" db="EMBL/GenBank/DDBJ databases">
        <title>Candida boidinii NBRC 1967.</title>
        <authorList>
            <person name="Ichikawa N."/>
            <person name="Sato H."/>
            <person name="Tonouchi N."/>
        </authorList>
    </citation>
    <scope>NUCLEOTIDE SEQUENCE</scope>
    <source>
        <strain evidence="1">NBRC 1967</strain>
    </source>
</reference>
<accession>A0ACB5TJS6</accession>
<name>A0ACB5TJS6_CANBO</name>
<dbReference type="Proteomes" id="UP001165101">
    <property type="component" value="Unassembled WGS sequence"/>
</dbReference>